<evidence type="ECO:0000313" key="9">
    <source>
        <dbReference type="Proteomes" id="UP001208017"/>
    </source>
</evidence>
<name>A0ABT3X1S9_9BACL</name>
<organism evidence="8 9">
    <name type="scientific">Tumebacillus lacus</name>
    <dbReference type="NCBI Taxonomy" id="2995335"/>
    <lineage>
        <taxon>Bacteria</taxon>
        <taxon>Bacillati</taxon>
        <taxon>Bacillota</taxon>
        <taxon>Bacilli</taxon>
        <taxon>Bacillales</taxon>
        <taxon>Alicyclobacillaceae</taxon>
        <taxon>Tumebacillus</taxon>
    </lineage>
</organism>
<feature type="transmembrane region" description="Helical" evidence="7">
    <location>
        <begin position="12"/>
        <end position="38"/>
    </location>
</feature>
<feature type="transmembrane region" description="Helical" evidence="7">
    <location>
        <begin position="83"/>
        <end position="107"/>
    </location>
</feature>
<feature type="transmembrane region" description="Helical" evidence="7">
    <location>
        <begin position="59"/>
        <end position="77"/>
    </location>
</feature>
<evidence type="ECO:0000256" key="6">
    <source>
        <dbReference type="ARBA" id="ARBA00023136"/>
    </source>
</evidence>
<comment type="similarity">
    <text evidence="2">Belongs to the cytochrome ubiquinol oxidase subunit 2 family.</text>
</comment>
<feature type="transmembrane region" description="Helical" evidence="7">
    <location>
        <begin position="237"/>
        <end position="255"/>
    </location>
</feature>
<dbReference type="GO" id="GO:0016491">
    <property type="term" value="F:oxidoreductase activity"/>
    <property type="evidence" value="ECO:0007669"/>
    <property type="project" value="UniProtKB-KW"/>
</dbReference>
<evidence type="ECO:0000256" key="3">
    <source>
        <dbReference type="ARBA" id="ARBA00022475"/>
    </source>
</evidence>
<keyword evidence="5 7" id="KW-1133">Transmembrane helix</keyword>
<gene>
    <name evidence="8" type="ORF">OS242_07145</name>
</gene>
<keyword evidence="4 7" id="KW-0812">Transmembrane</keyword>
<evidence type="ECO:0000256" key="5">
    <source>
        <dbReference type="ARBA" id="ARBA00022989"/>
    </source>
</evidence>
<evidence type="ECO:0000256" key="7">
    <source>
        <dbReference type="SAM" id="Phobius"/>
    </source>
</evidence>
<feature type="transmembrane region" description="Helical" evidence="7">
    <location>
        <begin position="119"/>
        <end position="142"/>
    </location>
</feature>
<dbReference type="Proteomes" id="UP001208017">
    <property type="component" value="Unassembled WGS sequence"/>
</dbReference>
<feature type="transmembrane region" description="Helical" evidence="7">
    <location>
        <begin position="166"/>
        <end position="185"/>
    </location>
</feature>
<feature type="transmembrane region" description="Helical" evidence="7">
    <location>
        <begin position="205"/>
        <end position="225"/>
    </location>
</feature>
<protein>
    <submittedName>
        <fullName evidence="8">Cytochrome d ubiquinol oxidase subunit II</fullName>
        <ecNumber evidence="8">1.10.3.-</ecNumber>
    </submittedName>
</protein>
<comment type="caution">
    <text evidence="8">The sequence shown here is derived from an EMBL/GenBank/DDBJ whole genome shotgun (WGS) entry which is preliminary data.</text>
</comment>
<keyword evidence="6 7" id="KW-0472">Membrane</keyword>
<evidence type="ECO:0000256" key="1">
    <source>
        <dbReference type="ARBA" id="ARBA00004651"/>
    </source>
</evidence>
<sequence>MNMTVTDEIIAVTLIWLFVFVYAIAAAIDFGAGFWSFFYRNRKKNNMSRIANRYLSPSWELTNTFIVLVVVGLVSFFPGVTRVLGAVLLVPFSIGVLLLAVRSAFLVYSHSVDRYKKTLILISGLTGIFIPALLILVLPITYGDMIDTSGGVERLLWGELLASSSTYAYIAFAVTSTLFLSSLLLSDYAHVSEDHEAYRVYRRDALILGPITLLSSVAVVVTMQFDAPWMYENLFANQSWILASVVAFALGYWAVYVKKPRLATLAVVTQYLLAATGYGRAHLPYLVYPGVTIESGFTAESTFHALFISYLVGFAILTPGFLYFWKLFMTDRQYLKKR</sequence>
<feature type="transmembrane region" description="Helical" evidence="7">
    <location>
        <begin position="262"/>
        <end position="283"/>
    </location>
</feature>
<keyword evidence="8" id="KW-0560">Oxidoreductase</keyword>
<keyword evidence="3" id="KW-1003">Cell membrane</keyword>
<evidence type="ECO:0000256" key="2">
    <source>
        <dbReference type="ARBA" id="ARBA00007543"/>
    </source>
</evidence>
<dbReference type="EMBL" id="JAPMLT010000002">
    <property type="protein sequence ID" value="MCX7569737.1"/>
    <property type="molecule type" value="Genomic_DNA"/>
</dbReference>
<comment type="subcellular location">
    <subcellularLocation>
        <location evidence="1">Cell membrane</location>
        <topology evidence="1">Multi-pass membrane protein</topology>
    </subcellularLocation>
</comment>
<feature type="transmembrane region" description="Helical" evidence="7">
    <location>
        <begin position="303"/>
        <end position="328"/>
    </location>
</feature>
<dbReference type="InterPro" id="IPR003317">
    <property type="entry name" value="Cyt-d_oxidase_su2"/>
</dbReference>
<accession>A0ABT3X1S9</accession>
<reference evidence="8 9" key="1">
    <citation type="submission" date="2022-11" db="EMBL/GenBank/DDBJ databases">
        <title>Study of microbial diversity in lake waters.</title>
        <authorList>
            <person name="Zhang J."/>
        </authorList>
    </citation>
    <scope>NUCLEOTIDE SEQUENCE [LARGE SCALE GENOMIC DNA]</scope>
    <source>
        <strain evidence="8 9">DT12</strain>
    </source>
</reference>
<evidence type="ECO:0000256" key="4">
    <source>
        <dbReference type="ARBA" id="ARBA00022692"/>
    </source>
</evidence>
<dbReference type="RefSeq" id="WP_267150966.1">
    <property type="nucleotide sequence ID" value="NZ_JAPMLT010000002.1"/>
</dbReference>
<dbReference type="EC" id="1.10.3.-" evidence="8"/>
<proteinExistence type="inferred from homology"/>
<evidence type="ECO:0000313" key="8">
    <source>
        <dbReference type="EMBL" id="MCX7569737.1"/>
    </source>
</evidence>
<dbReference type="Pfam" id="PF02322">
    <property type="entry name" value="Cyt_bd_oxida_II"/>
    <property type="match status" value="1"/>
</dbReference>
<keyword evidence="9" id="KW-1185">Reference proteome</keyword>